<dbReference type="AlphaFoldDB" id="A0A6J4S8N1"/>
<evidence type="ECO:0000313" key="2">
    <source>
        <dbReference type="EMBL" id="CAA9488065.1"/>
    </source>
</evidence>
<organism evidence="2">
    <name type="scientific">uncultured Solirubrobacteraceae bacterium</name>
    <dbReference type="NCBI Taxonomy" id="1162706"/>
    <lineage>
        <taxon>Bacteria</taxon>
        <taxon>Bacillati</taxon>
        <taxon>Actinomycetota</taxon>
        <taxon>Thermoleophilia</taxon>
        <taxon>Solirubrobacterales</taxon>
        <taxon>Solirubrobacteraceae</taxon>
        <taxon>environmental samples</taxon>
    </lineage>
</organism>
<accession>A0A6J4S8N1</accession>
<dbReference type="EMBL" id="CADCVL010000341">
    <property type="protein sequence ID" value="CAA9488065.1"/>
    <property type="molecule type" value="Genomic_DNA"/>
</dbReference>
<feature type="region of interest" description="Disordered" evidence="1">
    <location>
        <begin position="56"/>
        <end position="81"/>
    </location>
</feature>
<name>A0A6J4S8N1_9ACTN</name>
<proteinExistence type="predicted"/>
<evidence type="ECO:0000256" key="1">
    <source>
        <dbReference type="SAM" id="MobiDB-lite"/>
    </source>
</evidence>
<protein>
    <submittedName>
        <fullName evidence="2">Uncharacterized protein</fullName>
    </submittedName>
</protein>
<sequence length="81" mass="8718">MRTDEGPPKVSGGVTTTSMPALASRWMSAKARAIWSVSTKVPETIATPSRMASAVSAERSLRWASPRRASGSIRSYLRRGP</sequence>
<gene>
    <name evidence="2" type="ORF">AVDCRST_MAG65-1852</name>
</gene>
<reference evidence="2" key="1">
    <citation type="submission" date="2020-02" db="EMBL/GenBank/DDBJ databases">
        <authorList>
            <person name="Meier V. D."/>
        </authorList>
    </citation>
    <scope>NUCLEOTIDE SEQUENCE</scope>
    <source>
        <strain evidence="2">AVDCRST_MAG65</strain>
    </source>
</reference>